<gene>
    <name evidence="2" type="ORF">NO263_03740</name>
</gene>
<comment type="caution">
    <text evidence="2">The sequence shown here is derived from an EMBL/GenBank/DDBJ whole genome shotgun (WGS) entry which is preliminary data.</text>
</comment>
<evidence type="ECO:0000313" key="2">
    <source>
        <dbReference type="EMBL" id="MCW4589688.1"/>
    </source>
</evidence>
<organism evidence="2 3">
    <name type="scientific">Gluconacetobacter entanii</name>
    <dbReference type="NCBI Taxonomy" id="108528"/>
    <lineage>
        <taxon>Bacteria</taxon>
        <taxon>Pseudomonadati</taxon>
        <taxon>Pseudomonadota</taxon>
        <taxon>Alphaproteobacteria</taxon>
        <taxon>Acetobacterales</taxon>
        <taxon>Acetobacteraceae</taxon>
        <taxon>Gluconacetobacter</taxon>
    </lineage>
</organism>
<dbReference type="InterPro" id="IPR036390">
    <property type="entry name" value="WH_DNA-bd_sf"/>
</dbReference>
<dbReference type="RefSeq" id="WP_171791577.1">
    <property type="nucleotide sequence ID" value="NZ_JABJWD010000117.1"/>
</dbReference>
<dbReference type="EMBL" id="JANGSQ010000086">
    <property type="protein sequence ID" value="MCW4589688.1"/>
    <property type="molecule type" value="Genomic_DNA"/>
</dbReference>
<keyword evidence="3" id="KW-1185">Reference proteome</keyword>
<evidence type="ECO:0008006" key="4">
    <source>
        <dbReference type="Google" id="ProtNLM"/>
    </source>
</evidence>
<dbReference type="SUPFAM" id="SSF46785">
    <property type="entry name" value="Winged helix' DNA-binding domain"/>
    <property type="match status" value="1"/>
</dbReference>
<protein>
    <recommendedName>
        <fullName evidence="4">HTH deoR-type domain-containing protein</fullName>
    </recommendedName>
</protein>
<name>A0ABT3K2S3_9PROT</name>
<accession>A0ABT3K2S3</accession>
<reference evidence="2 3" key="1">
    <citation type="submission" date="2022-07" db="EMBL/GenBank/DDBJ databases">
        <title>Genome stability of Gluconacetobacter entanii AV429.</title>
        <authorList>
            <person name="Trcek J."/>
            <person name="Cepec E."/>
        </authorList>
    </citation>
    <scope>NUCLEOTIDE SEQUENCE [LARGE SCALE GENOMIC DNA]</scope>
    <source>
        <strain evidence="2 3">AV429_2022</strain>
    </source>
</reference>
<dbReference type="Proteomes" id="UP001526337">
    <property type="component" value="Unassembled WGS sequence"/>
</dbReference>
<feature type="region of interest" description="Disordered" evidence="1">
    <location>
        <begin position="125"/>
        <end position="146"/>
    </location>
</feature>
<proteinExistence type="predicted"/>
<sequence length="215" mass="24412">MLPKKGRKLPLWKGILGHRENYARAVAELLRSEHEEIHGVIKRVMRQTGASEKSVKHWLSAQHGPDTLYFLRLVVSSPVIRAFIFGLAGGPEANILIHLTGCSAHAAVREAYLLGLEASSRQTMPVRENDHENDPEDVPEHGPVNVPDDWELNERQRWFLLRLEQGNRCRARDITAAWNVSLKTARRDIGGLQKAQLVKYVGSRRKGRYCRKAET</sequence>
<evidence type="ECO:0000256" key="1">
    <source>
        <dbReference type="SAM" id="MobiDB-lite"/>
    </source>
</evidence>
<evidence type="ECO:0000313" key="3">
    <source>
        <dbReference type="Proteomes" id="UP001526337"/>
    </source>
</evidence>